<reference evidence="2 3" key="1">
    <citation type="submission" date="2016-10" db="EMBL/GenBank/DDBJ databases">
        <authorList>
            <person name="Varghese N."/>
            <person name="Submissions S."/>
        </authorList>
    </citation>
    <scope>NUCLEOTIDE SEQUENCE [LARGE SCALE GENOMIC DNA]</scope>
    <source>
        <strain evidence="2 3">DSM 16392</strain>
    </source>
</reference>
<keyword evidence="3" id="KW-1185">Reference proteome</keyword>
<feature type="transmembrane region" description="Helical" evidence="1">
    <location>
        <begin position="76"/>
        <end position="98"/>
    </location>
</feature>
<proteinExistence type="predicted"/>
<keyword evidence="1" id="KW-0472">Membrane</keyword>
<dbReference type="EMBL" id="FOSK01000005">
    <property type="protein sequence ID" value="SFK42803.1"/>
    <property type="molecule type" value="Genomic_DNA"/>
</dbReference>
<evidence type="ECO:0000313" key="3">
    <source>
        <dbReference type="Proteomes" id="UP000199598"/>
    </source>
</evidence>
<protein>
    <submittedName>
        <fullName evidence="2">Uncharacterized protein</fullName>
    </submittedName>
</protein>
<sequence length="141" mass="16726">MIWRWLVKKTFYYKLMSILKLWGIYGALLQFAHKGPLRAMLSVCCVFAAIIAYNFFTGLIASLFINFETDFALKNILFLIVVLPFVLWAGTLAFELYITGMRAPRKFLLWNLFYNEKNDQEVREYIQWVKEQHKKQRNPGT</sequence>
<feature type="transmembrane region" description="Helical" evidence="1">
    <location>
        <begin position="39"/>
        <end position="64"/>
    </location>
</feature>
<gene>
    <name evidence="2" type="ORF">SAMN04488518_10572</name>
</gene>
<keyword evidence="1" id="KW-0812">Transmembrane</keyword>
<dbReference type="RefSeq" id="WP_208860276.1">
    <property type="nucleotide sequence ID" value="NZ_FOSK01000005.1"/>
</dbReference>
<accession>A0A1I3ZFH5</accession>
<organism evidence="2 3">
    <name type="scientific">Pseudovibrio ascidiaceicola</name>
    <dbReference type="NCBI Taxonomy" id="285279"/>
    <lineage>
        <taxon>Bacteria</taxon>
        <taxon>Pseudomonadati</taxon>
        <taxon>Pseudomonadota</taxon>
        <taxon>Alphaproteobacteria</taxon>
        <taxon>Hyphomicrobiales</taxon>
        <taxon>Stappiaceae</taxon>
        <taxon>Pseudovibrio</taxon>
    </lineage>
</organism>
<evidence type="ECO:0000256" key="1">
    <source>
        <dbReference type="SAM" id="Phobius"/>
    </source>
</evidence>
<keyword evidence="1" id="KW-1133">Transmembrane helix</keyword>
<name>A0A1I3ZFH5_9HYPH</name>
<evidence type="ECO:0000313" key="2">
    <source>
        <dbReference type="EMBL" id="SFK42803.1"/>
    </source>
</evidence>
<feature type="transmembrane region" description="Helical" evidence="1">
    <location>
        <begin position="12"/>
        <end position="32"/>
    </location>
</feature>
<dbReference type="Proteomes" id="UP000199598">
    <property type="component" value="Unassembled WGS sequence"/>
</dbReference>
<comment type="caution">
    <text evidence="2">The sequence shown here is derived from an EMBL/GenBank/DDBJ whole genome shotgun (WGS) entry which is preliminary data.</text>
</comment>